<comment type="caution">
    <text evidence="4">The sequence shown here is derived from an EMBL/GenBank/DDBJ whole genome shotgun (WGS) entry which is preliminary data.</text>
</comment>
<dbReference type="InParanoid" id="A0A3N1HMH3"/>
<keyword evidence="5" id="KW-1185">Reference proteome</keyword>
<dbReference type="InterPro" id="IPR051601">
    <property type="entry name" value="Serine_prot/Carboxylest_S33"/>
</dbReference>
<dbReference type="EMBL" id="RJKN01000003">
    <property type="protein sequence ID" value="ROP43708.1"/>
    <property type="molecule type" value="Genomic_DNA"/>
</dbReference>
<dbReference type="AlphaFoldDB" id="A0A3N1HMH3"/>
<gene>
    <name evidence="4" type="ORF">EDC03_1302</name>
</gene>
<dbReference type="InterPro" id="IPR000073">
    <property type="entry name" value="AB_hydrolase_1"/>
</dbReference>
<dbReference type="GO" id="GO:0004177">
    <property type="term" value="F:aminopeptidase activity"/>
    <property type="evidence" value="ECO:0007669"/>
    <property type="project" value="UniProtKB-EC"/>
</dbReference>
<evidence type="ECO:0000256" key="1">
    <source>
        <dbReference type="ARBA" id="ARBA00010088"/>
    </source>
</evidence>
<dbReference type="InterPro" id="IPR002410">
    <property type="entry name" value="Peptidase_S33"/>
</dbReference>
<dbReference type="PANTHER" id="PTHR43248">
    <property type="entry name" value="2-SUCCINYL-6-HYDROXY-2,4-CYCLOHEXADIENE-1-CARBOXYLATE SYNTHASE"/>
    <property type="match status" value="1"/>
</dbReference>
<dbReference type="InterPro" id="IPR029058">
    <property type="entry name" value="AB_hydrolase_fold"/>
</dbReference>
<evidence type="ECO:0000256" key="2">
    <source>
        <dbReference type="ARBA" id="ARBA00022801"/>
    </source>
</evidence>
<evidence type="ECO:0000313" key="4">
    <source>
        <dbReference type="EMBL" id="ROP43708.1"/>
    </source>
</evidence>
<evidence type="ECO:0000259" key="3">
    <source>
        <dbReference type="Pfam" id="PF00561"/>
    </source>
</evidence>
<protein>
    <submittedName>
        <fullName evidence="4">Alpha/beta hydrolase family protein</fullName>
    </submittedName>
</protein>
<name>A0A3N1HMH3_9ACTN</name>
<organism evidence="4 5">
    <name type="scientific">Pseudokineococcus lusitanus</name>
    <dbReference type="NCBI Taxonomy" id="763993"/>
    <lineage>
        <taxon>Bacteria</taxon>
        <taxon>Bacillati</taxon>
        <taxon>Actinomycetota</taxon>
        <taxon>Actinomycetes</taxon>
        <taxon>Kineosporiales</taxon>
        <taxon>Kineosporiaceae</taxon>
        <taxon>Pseudokineococcus</taxon>
    </lineage>
</organism>
<reference evidence="4 5" key="1">
    <citation type="journal article" date="2015" name="Stand. Genomic Sci.">
        <title>Genomic Encyclopedia of Bacterial and Archaeal Type Strains, Phase III: the genomes of soil and plant-associated and newly described type strains.</title>
        <authorList>
            <person name="Whitman W.B."/>
            <person name="Woyke T."/>
            <person name="Klenk H.P."/>
            <person name="Zhou Y."/>
            <person name="Lilburn T.G."/>
            <person name="Beck B.J."/>
            <person name="De Vos P."/>
            <person name="Vandamme P."/>
            <person name="Eisen J.A."/>
            <person name="Garrity G."/>
            <person name="Hugenholtz P."/>
            <person name="Kyrpides N.C."/>
        </authorList>
    </citation>
    <scope>NUCLEOTIDE SEQUENCE [LARGE SCALE GENOMIC DNA]</scope>
    <source>
        <strain evidence="4 5">CECT 7306</strain>
    </source>
</reference>
<dbReference type="SUPFAM" id="SSF53474">
    <property type="entry name" value="alpha/beta-Hydrolases"/>
    <property type="match status" value="1"/>
</dbReference>
<dbReference type="PANTHER" id="PTHR43248:SF2">
    <property type="entry name" value="PROLYL AMINOPEPTIDASE"/>
    <property type="match status" value="1"/>
</dbReference>
<dbReference type="Proteomes" id="UP000276232">
    <property type="component" value="Unassembled WGS sequence"/>
</dbReference>
<dbReference type="Pfam" id="PF00561">
    <property type="entry name" value="Abhydrolase_1"/>
    <property type="match status" value="1"/>
</dbReference>
<proteinExistence type="inferred from homology"/>
<dbReference type="PRINTS" id="PR00793">
    <property type="entry name" value="PROAMNOPTASE"/>
</dbReference>
<sequence>MPLRSSTRVLLRGLAVTDHVVDVPLRWDLPVVGGRLGQLPADGPRAADDPGPTLQVLAREVVDVRREGEDLPLLLFLQGGPGGKSPRPVPGGGWLAKATRTHRVVLLDQRGTGRSTRVDASLAAEVGDDDVLAERLRHHRADAVVADAEHVRHVVYGGRRWETLGQSYGGFVTLTYLSRAARGLAACYVTGGLAGLAADADEVYARLAPRVLERSERHRARFPGDQVLLDALADRTGAEDVRLPSGDRLTTRRLQSLGIALGRLDGSDDLHWLLDEAFRDGPGAAPDGPLAPSFLAEVDQRTGFAGEPLYGVLHESIYAQGPDRGQGPTAWAAERQLPDALRPQVRPLGLLGEATYPWMVEEVAALRPLRGATERLHAVEDWTPLYDPEVLAANEVPVAALAYHDDLYVDVDLSLATARAVGSTDVWVTNEMQHDGLRTSGGAVLDRLLASVADRGGPLR</sequence>
<dbReference type="Gene3D" id="3.40.50.1820">
    <property type="entry name" value="alpha/beta hydrolase"/>
    <property type="match status" value="1"/>
</dbReference>
<comment type="similarity">
    <text evidence="1">Belongs to the peptidase S33 family.</text>
</comment>
<evidence type="ECO:0000313" key="5">
    <source>
        <dbReference type="Proteomes" id="UP000276232"/>
    </source>
</evidence>
<dbReference type="GO" id="GO:0006508">
    <property type="term" value="P:proteolysis"/>
    <property type="evidence" value="ECO:0007669"/>
    <property type="project" value="InterPro"/>
</dbReference>
<feature type="domain" description="AB hydrolase-1" evidence="3">
    <location>
        <begin position="72"/>
        <end position="199"/>
    </location>
</feature>
<keyword evidence="2 4" id="KW-0378">Hydrolase</keyword>
<accession>A0A3N1HMH3</accession>